<organism evidence="1 2">
    <name type="scientific">Geomicrobium halophilum</name>
    <dbReference type="NCBI Taxonomy" id="549000"/>
    <lineage>
        <taxon>Bacteria</taxon>
        <taxon>Bacillati</taxon>
        <taxon>Bacillota</taxon>
        <taxon>Bacilli</taxon>
        <taxon>Bacillales</taxon>
        <taxon>Geomicrobium</taxon>
    </lineage>
</organism>
<sequence length="52" mass="6253">MYKTFSKEMMEQWQYYVYIYVDPDTLEIFYVGKGNRAFSHLEDKSDTANNQG</sequence>
<dbReference type="RefSeq" id="WP_184405116.1">
    <property type="nucleotide sequence ID" value="NZ_JACHHJ010000005.1"/>
</dbReference>
<gene>
    <name evidence="1" type="ORF">HNR44_003042</name>
</gene>
<comment type="caution">
    <text evidence="1">The sequence shown here is derived from an EMBL/GenBank/DDBJ whole genome shotgun (WGS) entry which is preliminary data.</text>
</comment>
<dbReference type="EMBL" id="JACHHJ010000005">
    <property type="protein sequence ID" value="MBB6451048.1"/>
    <property type="molecule type" value="Genomic_DNA"/>
</dbReference>
<evidence type="ECO:0000313" key="1">
    <source>
        <dbReference type="EMBL" id="MBB6451048.1"/>
    </source>
</evidence>
<dbReference type="Proteomes" id="UP000568839">
    <property type="component" value="Unassembled WGS sequence"/>
</dbReference>
<evidence type="ECO:0000313" key="2">
    <source>
        <dbReference type="Proteomes" id="UP000568839"/>
    </source>
</evidence>
<dbReference type="AlphaFoldDB" id="A0A841Q2P7"/>
<proteinExistence type="predicted"/>
<reference evidence="1 2" key="1">
    <citation type="submission" date="2020-08" db="EMBL/GenBank/DDBJ databases">
        <title>Genomic Encyclopedia of Type Strains, Phase IV (KMG-IV): sequencing the most valuable type-strain genomes for metagenomic binning, comparative biology and taxonomic classification.</title>
        <authorList>
            <person name="Goeker M."/>
        </authorList>
    </citation>
    <scope>NUCLEOTIDE SEQUENCE [LARGE SCALE GENOMIC DNA]</scope>
    <source>
        <strain evidence="1 2">DSM 21769</strain>
    </source>
</reference>
<accession>A0A841Q2P7</accession>
<name>A0A841Q2P7_9BACL</name>
<evidence type="ECO:0008006" key="3">
    <source>
        <dbReference type="Google" id="ProtNLM"/>
    </source>
</evidence>
<keyword evidence="2" id="KW-1185">Reference proteome</keyword>
<protein>
    <recommendedName>
        <fullName evidence="3">GIY-YIG domain-containing protein</fullName>
    </recommendedName>
</protein>